<evidence type="ECO:0000256" key="4">
    <source>
        <dbReference type="ARBA" id="ARBA00023136"/>
    </source>
</evidence>
<dbReference type="Proteomes" id="UP000252182">
    <property type="component" value="Chromosome"/>
</dbReference>
<dbReference type="Gene3D" id="1.20.1280.290">
    <property type="match status" value="1"/>
</dbReference>
<dbReference type="EMBL" id="CP031124">
    <property type="protein sequence ID" value="AXF85103.1"/>
    <property type="molecule type" value="Genomic_DNA"/>
</dbReference>
<evidence type="ECO:0000256" key="2">
    <source>
        <dbReference type="ARBA" id="ARBA00022692"/>
    </source>
</evidence>
<evidence type="ECO:0000256" key="5">
    <source>
        <dbReference type="SAM" id="Phobius"/>
    </source>
</evidence>
<dbReference type="GO" id="GO:0016020">
    <property type="term" value="C:membrane"/>
    <property type="evidence" value="ECO:0007669"/>
    <property type="project" value="UniProtKB-SubCell"/>
</dbReference>
<keyword evidence="2 5" id="KW-0812">Transmembrane</keyword>
<proteinExistence type="predicted"/>
<dbReference type="Pfam" id="PF04193">
    <property type="entry name" value="PQ-loop"/>
    <property type="match status" value="1"/>
</dbReference>
<dbReference type="InterPro" id="IPR047662">
    <property type="entry name" value="SemiSWEET"/>
</dbReference>
<gene>
    <name evidence="6" type="ORF">DTO96_100822</name>
</gene>
<keyword evidence="6" id="KW-0762">Sugar transport</keyword>
<accession>A0A345D9R5</accession>
<evidence type="ECO:0000256" key="3">
    <source>
        <dbReference type="ARBA" id="ARBA00022989"/>
    </source>
</evidence>
<keyword evidence="4 5" id="KW-0472">Membrane</keyword>
<keyword evidence="6" id="KW-0813">Transport</keyword>
<dbReference type="KEGG" id="hyf:DTO96_100822"/>
<evidence type="ECO:0000313" key="6">
    <source>
        <dbReference type="EMBL" id="AXF85103.1"/>
    </source>
</evidence>
<dbReference type="AlphaFoldDB" id="A0A345D9R5"/>
<name>A0A345D9R5_9BURK</name>
<dbReference type="InterPro" id="IPR006603">
    <property type="entry name" value="PQ-loop_rpt"/>
</dbReference>
<reference evidence="7" key="1">
    <citation type="submission" date="2018-07" db="EMBL/GenBank/DDBJ databases">
        <authorList>
            <person name="Kim H."/>
        </authorList>
    </citation>
    <scope>NUCLEOTIDE SEQUENCE [LARGE SCALE GENOMIC DNA]</scope>
    <source>
        <strain evidence="7">F02</strain>
    </source>
</reference>
<keyword evidence="3 5" id="KW-1133">Transmembrane helix</keyword>
<dbReference type="NCBIfam" id="NF037968">
    <property type="entry name" value="SemiSWEET_2"/>
    <property type="match status" value="1"/>
</dbReference>
<comment type="subcellular location">
    <subcellularLocation>
        <location evidence="1">Membrane</location>
        <topology evidence="1">Multi-pass membrane protein</topology>
    </subcellularLocation>
</comment>
<organism evidence="6 7">
    <name type="scientific">Ephemeroptericola cinctiostellae</name>
    <dbReference type="NCBI Taxonomy" id="2268024"/>
    <lineage>
        <taxon>Bacteria</taxon>
        <taxon>Pseudomonadati</taxon>
        <taxon>Pseudomonadota</taxon>
        <taxon>Betaproteobacteria</taxon>
        <taxon>Burkholderiales</taxon>
        <taxon>Burkholderiaceae</taxon>
        <taxon>Ephemeroptericola</taxon>
    </lineage>
</organism>
<feature type="transmembrane region" description="Helical" evidence="5">
    <location>
        <begin position="98"/>
        <end position="119"/>
    </location>
</feature>
<feature type="transmembrane region" description="Helical" evidence="5">
    <location>
        <begin position="42"/>
        <end position="61"/>
    </location>
</feature>
<evidence type="ECO:0000256" key="1">
    <source>
        <dbReference type="ARBA" id="ARBA00004141"/>
    </source>
</evidence>
<feature type="transmembrane region" description="Helical" evidence="5">
    <location>
        <begin position="73"/>
        <end position="92"/>
    </location>
</feature>
<protein>
    <submittedName>
        <fullName evidence="6">Sugar transporter SemiSWEET</fullName>
    </submittedName>
</protein>
<evidence type="ECO:0000313" key="7">
    <source>
        <dbReference type="Proteomes" id="UP000252182"/>
    </source>
</evidence>
<keyword evidence="7" id="KW-1185">Reference proteome</keyword>
<sequence length="133" mass="15162">MLQCNINIIHCAIIWTDLIEHTHERNPMNLTSTLSQLSPSTWIGYVAAVMTTLAFVPQAYMTWKTRSVESISLGMYTIFTVGVAMWLVYGMLTRDWPIIGANLITLMLAGFILGLKLYYSINFRKYLDYTGLL</sequence>
<dbReference type="GO" id="GO:0051119">
    <property type="term" value="F:sugar transmembrane transporter activity"/>
    <property type="evidence" value="ECO:0007669"/>
    <property type="project" value="InterPro"/>
</dbReference>